<accession>A0A9P7DWC7</accession>
<reference evidence="2" key="1">
    <citation type="journal article" date="2020" name="New Phytol.">
        <title>Comparative genomics reveals dynamic genome evolution in host specialist ectomycorrhizal fungi.</title>
        <authorList>
            <person name="Lofgren L.A."/>
            <person name="Nguyen N.H."/>
            <person name="Vilgalys R."/>
            <person name="Ruytinx J."/>
            <person name="Liao H.L."/>
            <person name="Branco S."/>
            <person name="Kuo A."/>
            <person name="LaButti K."/>
            <person name="Lipzen A."/>
            <person name="Andreopoulos W."/>
            <person name="Pangilinan J."/>
            <person name="Riley R."/>
            <person name="Hundley H."/>
            <person name="Na H."/>
            <person name="Barry K."/>
            <person name="Grigoriev I.V."/>
            <person name="Stajich J.E."/>
            <person name="Kennedy P.G."/>
        </authorList>
    </citation>
    <scope>NUCLEOTIDE SEQUENCE</scope>
    <source>
        <strain evidence="2">S12</strain>
    </source>
</reference>
<dbReference type="OrthoDB" id="2682871at2759"/>
<sequence>MYQGCRKVLTFLIVILLVVNSAAGVNRIAGLYTDDPGLDSKFPLEQLKEEAEDLLKETDIVVQTRSDELADPGFISSFIVYPNGLAHAMLGFYHVQMARYATDLLETMLSRVKGAGEYTHASSKYPEDDELHACGCSSAGYLNCTMDCIRNAGVPIENLLMGATVLRDSVPKMQKIWAVSELAMGGRDQKIQANLDRADELMRRVADKTLTLEDPVHL</sequence>
<proteinExistence type="predicted"/>
<comment type="caution">
    <text evidence="2">The sequence shown here is derived from an EMBL/GenBank/DDBJ whole genome shotgun (WGS) entry which is preliminary data.</text>
</comment>
<dbReference type="GeneID" id="64590812"/>
<dbReference type="Proteomes" id="UP000719766">
    <property type="component" value="Unassembled WGS sequence"/>
</dbReference>
<name>A0A9P7DWC7_9AGAM</name>
<feature type="signal peptide" evidence="1">
    <location>
        <begin position="1"/>
        <end position="24"/>
    </location>
</feature>
<dbReference type="EMBL" id="JABBWE010000003">
    <property type="protein sequence ID" value="KAG1804696.1"/>
    <property type="molecule type" value="Genomic_DNA"/>
</dbReference>
<feature type="chain" id="PRO_5040325517" evidence="1">
    <location>
        <begin position="25"/>
        <end position="218"/>
    </location>
</feature>
<gene>
    <name evidence="2" type="ORF">HD556DRAFT_1225938</name>
</gene>
<organism evidence="2 3">
    <name type="scientific">Suillus plorans</name>
    <dbReference type="NCBI Taxonomy" id="116603"/>
    <lineage>
        <taxon>Eukaryota</taxon>
        <taxon>Fungi</taxon>
        <taxon>Dikarya</taxon>
        <taxon>Basidiomycota</taxon>
        <taxon>Agaricomycotina</taxon>
        <taxon>Agaricomycetes</taxon>
        <taxon>Agaricomycetidae</taxon>
        <taxon>Boletales</taxon>
        <taxon>Suillineae</taxon>
        <taxon>Suillaceae</taxon>
        <taxon>Suillus</taxon>
    </lineage>
</organism>
<keyword evidence="1" id="KW-0732">Signal</keyword>
<protein>
    <submittedName>
        <fullName evidence="2">Uncharacterized protein</fullName>
    </submittedName>
</protein>
<keyword evidence="3" id="KW-1185">Reference proteome</keyword>
<evidence type="ECO:0000313" key="3">
    <source>
        <dbReference type="Proteomes" id="UP000719766"/>
    </source>
</evidence>
<dbReference type="RefSeq" id="XP_041166311.1">
    <property type="nucleotide sequence ID" value="XM_041297048.1"/>
</dbReference>
<evidence type="ECO:0000313" key="2">
    <source>
        <dbReference type="EMBL" id="KAG1804696.1"/>
    </source>
</evidence>
<evidence type="ECO:0000256" key="1">
    <source>
        <dbReference type="SAM" id="SignalP"/>
    </source>
</evidence>
<dbReference type="AlphaFoldDB" id="A0A9P7DWC7"/>